<evidence type="ECO:0000313" key="2">
    <source>
        <dbReference type="Proteomes" id="UP000005139"/>
    </source>
</evidence>
<reference evidence="1 2" key="2">
    <citation type="submission" date="2007-01" db="EMBL/GenBank/DDBJ databases">
        <title>Sequencing of the draft genome and assembly of Thermosinus carboxydivorans Nor1.</title>
        <authorList>
            <consortium name="US DOE Joint Genome Institute (JGI-PGF)"/>
            <person name="Copeland A."/>
            <person name="Lucas S."/>
            <person name="Lapidus A."/>
            <person name="Barry K."/>
            <person name="Glavina del Rio T."/>
            <person name="Dalin E."/>
            <person name="Tice H."/>
            <person name="Bruce D."/>
            <person name="Pitluck S."/>
            <person name="Richardson P."/>
        </authorList>
    </citation>
    <scope>NUCLEOTIDE SEQUENCE [LARGE SCALE GENOMIC DNA]</scope>
    <source>
        <strain evidence="1 2">Nor1</strain>
    </source>
</reference>
<accession>A1HR41</accession>
<protein>
    <recommendedName>
        <fullName evidence="3">MazG nucleotide pyrophosphohydrolase</fullName>
    </recommendedName>
</protein>
<dbReference type="eggNOG" id="ENOG5033EPV">
    <property type="taxonomic scope" value="Bacteria"/>
</dbReference>
<evidence type="ECO:0000313" key="1">
    <source>
        <dbReference type="EMBL" id="EAX47572.1"/>
    </source>
</evidence>
<dbReference type="AlphaFoldDB" id="A1HR41"/>
<organism evidence="1 2">
    <name type="scientific">Thermosinus carboxydivorans Nor1</name>
    <dbReference type="NCBI Taxonomy" id="401526"/>
    <lineage>
        <taxon>Bacteria</taxon>
        <taxon>Bacillati</taxon>
        <taxon>Bacillota</taxon>
        <taxon>Negativicutes</taxon>
        <taxon>Selenomonadales</taxon>
        <taxon>Sporomusaceae</taxon>
        <taxon>Thermosinus</taxon>
    </lineage>
</organism>
<dbReference type="Proteomes" id="UP000005139">
    <property type="component" value="Unassembled WGS sequence"/>
</dbReference>
<evidence type="ECO:0008006" key="3">
    <source>
        <dbReference type="Google" id="ProtNLM"/>
    </source>
</evidence>
<dbReference type="EMBL" id="AAWL01000009">
    <property type="protein sequence ID" value="EAX47572.1"/>
    <property type="molecule type" value="Genomic_DNA"/>
</dbReference>
<keyword evidence="2" id="KW-1185">Reference proteome</keyword>
<comment type="caution">
    <text evidence="1">The sequence shown here is derived from an EMBL/GenBank/DDBJ whole genome shotgun (WGS) entry which is preliminary data.</text>
</comment>
<gene>
    <name evidence="1" type="ORF">TcarDRAFT_1307</name>
</gene>
<sequence>MKMLKPATKFIKNSPIEQFNHILSEVAEAHFELLLSSKEKNADKNTNIVLARELVDIQVSCETMLACLGYNDEERDKLRRHVYEKNKARGYYDE</sequence>
<proteinExistence type="predicted"/>
<name>A1HR41_9FIRM</name>
<reference evidence="1 2" key="1">
    <citation type="submission" date="2007-01" db="EMBL/GenBank/DDBJ databases">
        <title>Annotation of the draft genome assembly of Thermosinus carboxydivorans Nor1.</title>
        <authorList>
            <consortium name="US DOE Joint Genome Institute (JGI-ORNL)"/>
            <person name="Larimer F."/>
            <person name="Land M."/>
            <person name="Hauser L."/>
        </authorList>
    </citation>
    <scope>NUCLEOTIDE SEQUENCE [LARGE SCALE GENOMIC DNA]</scope>
    <source>
        <strain evidence="1 2">Nor1</strain>
    </source>
</reference>